<dbReference type="Proteomes" id="UP000663879">
    <property type="component" value="Unassembled WGS sequence"/>
</dbReference>
<accession>A0A814HBL7</accession>
<evidence type="ECO:0000313" key="1">
    <source>
        <dbReference type="EMBL" id="CAF1007582.1"/>
    </source>
</evidence>
<dbReference type="OrthoDB" id="10217939at2759"/>
<dbReference type="AlphaFoldDB" id="A0A814HBL7"/>
<dbReference type="EMBL" id="CAJNOC010004045">
    <property type="protein sequence ID" value="CAF1007582.1"/>
    <property type="molecule type" value="Genomic_DNA"/>
</dbReference>
<comment type="caution">
    <text evidence="1">The sequence shown here is derived from an EMBL/GenBank/DDBJ whole genome shotgun (WGS) entry which is preliminary data.</text>
</comment>
<name>A0A814HBL7_9BILA</name>
<evidence type="ECO:0000313" key="2">
    <source>
        <dbReference type="Proteomes" id="UP000663879"/>
    </source>
</evidence>
<keyword evidence="2" id="KW-1185">Reference proteome</keyword>
<gene>
    <name evidence="1" type="ORF">OXX778_LOCUS16728</name>
</gene>
<organism evidence="1 2">
    <name type="scientific">Brachionus calyciflorus</name>
    <dbReference type="NCBI Taxonomy" id="104777"/>
    <lineage>
        <taxon>Eukaryota</taxon>
        <taxon>Metazoa</taxon>
        <taxon>Spiralia</taxon>
        <taxon>Gnathifera</taxon>
        <taxon>Rotifera</taxon>
        <taxon>Eurotatoria</taxon>
        <taxon>Monogononta</taxon>
        <taxon>Pseudotrocha</taxon>
        <taxon>Ploima</taxon>
        <taxon>Brachionidae</taxon>
        <taxon>Brachionus</taxon>
    </lineage>
</organism>
<reference evidence="1" key="1">
    <citation type="submission" date="2021-02" db="EMBL/GenBank/DDBJ databases">
        <authorList>
            <person name="Nowell W R."/>
        </authorList>
    </citation>
    <scope>NUCLEOTIDE SEQUENCE</scope>
    <source>
        <strain evidence="1">Ploen Becks lab</strain>
    </source>
</reference>
<proteinExistence type="predicted"/>
<protein>
    <submittedName>
        <fullName evidence="1">Uncharacterized protein</fullName>
    </submittedName>
</protein>
<sequence length="95" mass="10569">MNNKINQLIQQRDEAMLISGNQVGTGQANYCLAIEALIQELRANRGPNPSQVRITLGNQPTYSGKESESIEEWLRITAKNLKLNKIDSNISVEVS</sequence>